<feature type="transmembrane region" description="Helical" evidence="2">
    <location>
        <begin position="46"/>
        <end position="66"/>
    </location>
</feature>
<proteinExistence type="predicted"/>
<name>T1J7V2_STRMM</name>
<dbReference type="HOGENOM" id="CLU_2090871_0_0_1"/>
<dbReference type="EMBL" id="JH431944">
    <property type="status" value="NOT_ANNOTATED_CDS"/>
    <property type="molecule type" value="Genomic_DNA"/>
</dbReference>
<accession>T1J7V2</accession>
<organism evidence="3 4">
    <name type="scientific">Strigamia maritima</name>
    <name type="common">European centipede</name>
    <name type="synonym">Geophilus maritimus</name>
    <dbReference type="NCBI Taxonomy" id="126957"/>
    <lineage>
        <taxon>Eukaryota</taxon>
        <taxon>Metazoa</taxon>
        <taxon>Ecdysozoa</taxon>
        <taxon>Arthropoda</taxon>
        <taxon>Myriapoda</taxon>
        <taxon>Chilopoda</taxon>
        <taxon>Pleurostigmophora</taxon>
        <taxon>Geophilomorpha</taxon>
        <taxon>Linotaeniidae</taxon>
        <taxon>Strigamia</taxon>
    </lineage>
</organism>
<evidence type="ECO:0000313" key="3">
    <source>
        <dbReference type="EnsemblMetazoa" id="SMAR009759-PA"/>
    </source>
</evidence>
<protein>
    <submittedName>
        <fullName evidence="3">Uncharacterized protein</fullName>
    </submittedName>
</protein>
<keyword evidence="4" id="KW-1185">Reference proteome</keyword>
<keyword evidence="2" id="KW-1133">Transmembrane helix</keyword>
<keyword evidence="2" id="KW-0812">Transmembrane</keyword>
<dbReference type="Proteomes" id="UP000014500">
    <property type="component" value="Unassembled WGS sequence"/>
</dbReference>
<feature type="region of interest" description="Disordered" evidence="1">
    <location>
        <begin position="84"/>
        <end position="117"/>
    </location>
</feature>
<evidence type="ECO:0000256" key="1">
    <source>
        <dbReference type="SAM" id="MobiDB-lite"/>
    </source>
</evidence>
<reference evidence="3" key="2">
    <citation type="submission" date="2015-02" db="UniProtKB">
        <authorList>
            <consortium name="EnsemblMetazoa"/>
        </authorList>
    </citation>
    <scope>IDENTIFICATION</scope>
</reference>
<feature type="compositionally biased region" description="Pro residues" evidence="1">
    <location>
        <begin position="106"/>
        <end position="117"/>
    </location>
</feature>
<reference evidence="4" key="1">
    <citation type="submission" date="2011-05" db="EMBL/GenBank/DDBJ databases">
        <authorList>
            <person name="Richards S.R."/>
            <person name="Qu J."/>
            <person name="Jiang H."/>
            <person name="Jhangiani S.N."/>
            <person name="Agravi P."/>
            <person name="Goodspeed R."/>
            <person name="Gross S."/>
            <person name="Mandapat C."/>
            <person name="Jackson L."/>
            <person name="Mathew T."/>
            <person name="Pu L."/>
            <person name="Thornton R."/>
            <person name="Saada N."/>
            <person name="Wilczek-Boney K.B."/>
            <person name="Lee S."/>
            <person name="Kovar C."/>
            <person name="Wu Y."/>
            <person name="Scherer S.E."/>
            <person name="Worley K.C."/>
            <person name="Muzny D.M."/>
            <person name="Gibbs R."/>
        </authorList>
    </citation>
    <scope>NUCLEOTIDE SEQUENCE</scope>
    <source>
        <strain evidence="4">Brora</strain>
    </source>
</reference>
<evidence type="ECO:0000313" key="4">
    <source>
        <dbReference type="Proteomes" id="UP000014500"/>
    </source>
</evidence>
<sequence>FKKFDIDIYARKKNLVTQILFINNHIPNTKTSFLKHTPLISLTMKVFASCFVLVATLLVVTGQTLFHKGNIRPSDFESRPEFEMKRAMMPNPDAPAYRSITDSPTFAPPPPTPSSRP</sequence>
<evidence type="ECO:0000256" key="2">
    <source>
        <dbReference type="SAM" id="Phobius"/>
    </source>
</evidence>
<dbReference type="AlphaFoldDB" id="T1J7V2"/>
<dbReference type="EnsemblMetazoa" id="SMAR009759-RA">
    <property type="protein sequence ID" value="SMAR009759-PA"/>
    <property type="gene ID" value="SMAR009759"/>
</dbReference>
<keyword evidence="2" id="KW-0472">Membrane</keyword>